<comment type="catalytic activity">
    <reaction evidence="19">
        <text>a 5'-end (5'-triphosphoguanosine)-adenylyl-adenylyl-cytidylyl-adenosine in mRNA + 2 S-adenosyl-L-methionine = a 5'-end (N(7)-methyl 5'-triphosphoguanosine)-(2'-O-methyladenylyl)-adenylyl-cytidylyl-adenosine in mRNA + 2 S-adenosyl-L-homocysteine + H(+)</text>
        <dbReference type="Rhea" id="RHEA:65376"/>
        <dbReference type="Rhea" id="RHEA-COMP:16797"/>
        <dbReference type="Rhea" id="RHEA-COMP:16798"/>
        <dbReference type="ChEBI" id="CHEBI:15378"/>
        <dbReference type="ChEBI" id="CHEBI:57856"/>
        <dbReference type="ChEBI" id="CHEBI:59789"/>
        <dbReference type="ChEBI" id="CHEBI:156483"/>
        <dbReference type="ChEBI" id="CHEBI:156484"/>
        <dbReference type="EC" id="2.1.1.375"/>
    </reaction>
</comment>
<dbReference type="EMBL" id="MW256666">
    <property type="protein sequence ID" value="QWC36460.1"/>
    <property type="molecule type" value="Viral_cRNA"/>
</dbReference>
<sequence length="2145" mass="245827">MSVFSGASELEYEEHDWYGSKPYCPDLHLQVAIRPHSRQLLATYLHDKDAVCTREIAKIGDILLSHSYTKDKSLHFDTERQYGRLLMPHISALRDEKVYLRVLGDNLTVAKESVKSAAQLFDISPDNAMLSNLSNFRFSTELLHLYMYRAFWDGVRDAMKDKQILKRPSLFCINNADVDITGFCSTYFLFLTSGESIFVFDYEQVLMIADTINSRYLTIFYLSLSDQINLTYNPSVQTLREIYQWGDQLLSKYGNQAYSILKNLEPITIGTFLSERDPLPLSKKFLERLLAGEENPEHRKHLEALVEILKLSCTHDNHYMELFGIYRHFGHPTVDEEGGMKSMFTNTTMPLPMNEDALQEVSGAFKRSFILEFININRRWPKCLLRPSCKNLFLQKIVTTKPMAFSEYDKKISLTDWHSIDFEQEFIFDDFLDFTQLLADKALSPYLQNWYAAYASDLLNVKKNPRIKESRRLLIEILSRPDMSCEEIRKIIQSRKIPWYWYVVALHAKERELKIKARLFSMLCLEIRLYFSVTEKNLAEQLFKYIPNQSMTMTEAELIKKLIELSSKTVPIDLSSGKKAKKLSVVISLDFEKFNQRWRKRSTEYIFTAFDQLFGTPNLYTFSHEFFENSFFYLSSFLNPPTFLRRKKRTDRRQGQYMNLANAAEFLKGSETTWLHQSGGCEGLRQKGWTVIIQSALEVVRYKTGIKSFIIGQGDNQIIVAELPIPYEDLTPTEYLTNHNVEIEKSMTAYMAELKTTTMGIGMDLKLEESWISVRLINYGKELIVDGSMMGGGLKRAGRTYQEVNEIHPTIQNRIAAIFTSAQSVGQKTFDNLLPYFLSMTESLCLISKETKCGTICGRSLQILLSQHQVQCDIEFKRFLSIFPLEVGGLPIPPFTALVYRGHPDPLVNILFWLKHRQSTNTFATPVLQMIMGGYLDSDTIDYTYLVMDPQSVNFKKPVRSSNQVKKILEATVRRVNKNKHIGTMLTEFDQSKMSQIVQYLMTIKPVTPRVFNEVLRLSPVGCMLSFFGMFSDMRTMKQMVSVQEANHLVDTLKKSDMDLFSHLALIYKSITKHSYLPLLYKTLKVQGYDALKDKIDSDLKCTYKASEAIRTRTWGVEIREVSMPTPFEQFSLHRLTNGLCPHPDCKRTPFISYVLQREAAIQTMEGTRFQRGFARPYQGSGTSEKRSGPTLIYPKSEKPLRAAQNLYRLGTWVCDPRPGNTFNTSLTNIRVARCDASEIIIVATGGICFGGCRTHRLSNATTKHECRPAIRINIHSRVQISSDQLGFFSLAKENYPLLFQAIFLAALNAINHQELFEEVVIRQENIVFHQHIRCEQCLTPIVEEPLYTEEPALKIKVLKSCPLLFSSIDETLTNIPLSSFERTEMVVPNYASKKYMRDVCNALSFLLVGEIHTLVTPIIRSPSNFVNKIGTYAGLTIGLFKLVDLAMMLNHTALLFLCDFMPEILYRSKRYFCSLSMSCKMILCNLPESSWEILKPYLCAPDVFSKLTKSGLIRGTSSDMFITGKGLGSAINRRIYQIITEWERDNWQSLPKIPFFTTAPGISIQRALFIWVNYNLLLSGWRDISHLSVLLESSRSIVQTCISKGAIQIQRLILGIANIQSPPASLHRTLGSRRFILSKVGCEPWLAPGPLLCHLELASVRINSNINLSIHPTPSSSVQKINMLMCKVGMVYDLQLQEPQAVQENSTPGTATATLRGHRRLEHCFRLVGRYSTASLKYINVLSSLNVSQTKGSGHLAEGAGGLCRLGVKLYGSRVIIYNSLFTGRQLVDHRARFFKPAELNDIDEIELIGPEECYETGGDLTSPLVVSLYKNFVRQHKKEIQLITLDAESPEENPHLPLHLCKSLITIMEHADCNTTIVLKTFCGNVEIFFQVAALFAKNFRNPQVKVSRFSAADNTEVFLTGTRGSSDPDLRPWMLLLRDQHMLQDLSQTRRTEGILIVPDSYNLLREIFSLLHECGIELNIYSALHMFSGYIQDEQSFVNNILRAIAEVKSIVFDTLHTRFSLICCLQKGEWIHTAMRHNLKSSFSDHREVRRLLMVYVNMEFLLCFLKTRTPDVSVFDKSWLLYDTNGTFLFSYRTSLDRDLWNRLYLKSFYKILGHYRIMNNWQFSIPMSMFPPLGAARS</sequence>
<comment type="function">
    <text evidence="1 21">RNA-directed RNA polymerase that catalyzes the replication of viral genomic RNA. The template is composed of the viral RNA tightly encapsidated by the nucleoprotein (N). The replicase mode is dependent on intracellular N protein concentration. In this mode, the polymerase replicates the whole viral genome without recognizing transcriptional signals, and the replicated genome is not caped or polyadenylated.</text>
</comment>
<keyword evidence="14 21" id="KW-0506">mRNA capping</keyword>
<comment type="similarity">
    <text evidence="2 21">Belongs to the paramyxovirus L protein family.</text>
</comment>
<evidence type="ECO:0000256" key="2">
    <source>
        <dbReference type="ARBA" id="ARBA00007934"/>
    </source>
</evidence>
<evidence type="ECO:0000256" key="8">
    <source>
        <dbReference type="ARBA" id="ARBA00022695"/>
    </source>
</evidence>
<evidence type="ECO:0000256" key="4">
    <source>
        <dbReference type="ARBA" id="ARBA00022603"/>
    </source>
</evidence>
<keyword evidence="7 21" id="KW-0949">S-adenosyl-L-methionine</keyword>
<dbReference type="GO" id="GO:0004482">
    <property type="term" value="F:mRNA 5'-cap (guanine-N7-)-methyltransferase activity"/>
    <property type="evidence" value="ECO:0007669"/>
    <property type="project" value="InterPro"/>
</dbReference>
<keyword evidence="25" id="KW-1185">Reference proteome</keyword>
<comment type="function">
    <text evidence="21">RNA-directed RNA polymerase that catalyzes the transcription of viral mRNAs, their capping and polyadenylation. The template is composed of the viral RNA tightly encapsidated by the nucleoprotein (N). The viral polymerase binds to the genomic RNA at the 3' leader promoter, and transcribes subsequently all viral mRNAs with a decreasing efficiency. The first gene is the most transcribed, and the last the least transcribed. The viral phosphoprotein acts as a processivity factor. Capping is concomitant with initiation of mRNA transcription. Indeed, a GDP polyribonucleotidyl transferase (PRNTase) adds the cap structure when the nascent RNA chain length has reached few nucleotides. Ribose 2'-O methylation of viral mRNA cap precedes and facilitates subsequent guanine-N-7 methylation, both activities being carried by the viral polymerase. Polyadenylation of mRNAs occur by a stuttering mechanism at a slipery stop site present at the end viral genes. After finishing transcription of a mRNA, the polymerase can resume transcription of the downstream gene.</text>
</comment>
<keyword evidence="4 21" id="KW-0489">Methyltransferase</keyword>
<name>A0A8E8FV97_9MONO</name>
<proteinExistence type="inferred from homology"/>
<reference evidence="24" key="1">
    <citation type="submission" date="2020-11" db="EMBL/GenBank/DDBJ databases">
        <authorList>
            <person name="Huang H.-J."/>
            <person name="Li J.-M."/>
        </authorList>
    </citation>
    <scope>NUCLEOTIDE SEQUENCE</scope>
    <source>
        <strain evidence="24">ZJU-Q2</strain>
    </source>
</reference>
<evidence type="ECO:0000313" key="24">
    <source>
        <dbReference type="EMBL" id="QWC36460.1"/>
    </source>
</evidence>
<evidence type="ECO:0000256" key="15">
    <source>
        <dbReference type="ARBA" id="ARBA00023268"/>
    </source>
</evidence>
<dbReference type="GO" id="GO:0016787">
    <property type="term" value="F:hydrolase activity"/>
    <property type="evidence" value="ECO:0007669"/>
    <property type="project" value="UniProtKB-KW"/>
</dbReference>
<evidence type="ECO:0000256" key="12">
    <source>
        <dbReference type="ARBA" id="ARBA00022844"/>
    </source>
</evidence>
<dbReference type="GO" id="GO:0044423">
    <property type="term" value="C:virion component"/>
    <property type="evidence" value="ECO:0007669"/>
    <property type="project" value="UniProtKB-KW"/>
</dbReference>
<dbReference type="PROSITE" id="PS50526">
    <property type="entry name" value="RDRP_SSRNA_NEG_NONSEG"/>
    <property type="match status" value="1"/>
</dbReference>
<comment type="catalytic activity">
    <reaction evidence="20 21">
        <text>GTP + H2O = GDP + phosphate + H(+)</text>
        <dbReference type="Rhea" id="RHEA:19669"/>
        <dbReference type="ChEBI" id="CHEBI:15377"/>
        <dbReference type="ChEBI" id="CHEBI:15378"/>
        <dbReference type="ChEBI" id="CHEBI:37565"/>
        <dbReference type="ChEBI" id="CHEBI:43474"/>
        <dbReference type="ChEBI" id="CHEBI:58189"/>
    </reaction>
</comment>
<keyword evidence="5 21" id="KW-0507">mRNA processing</keyword>
<evidence type="ECO:0000256" key="21">
    <source>
        <dbReference type="PIRNR" id="PIRNR000830"/>
    </source>
</evidence>
<dbReference type="Pfam" id="PF00946">
    <property type="entry name" value="Mononeg_RNA_pol"/>
    <property type="match status" value="1"/>
</dbReference>
<keyword evidence="21" id="KW-1035">Host cytoplasm</keyword>
<dbReference type="EC" id="2.7.7.48" evidence="21"/>
<keyword evidence="9 21" id="KW-0547">Nucleotide-binding</keyword>
<keyword evidence="12 21" id="KW-0946">Virion</keyword>
<keyword evidence="11 21" id="KW-0067">ATP-binding</keyword>
<evidence type="ECO:0000256" key="9">
    <source>
        <dbReference type="ARBA" id="ARBA00022741"/>
    </source>
</evidence>
<feature type="domain" description="Mononegavirus-type SAM-dependent 2'-O-MTase" evidence="23">
    <location>
        <begin position="1727"/>
        <end position="1923"/>
    </location>
</feature>
<comment type="catalytic activity">
    <reaction evidence="16">
        <text>a 5'-end triphospho-adenylyl-adenylyl-cytidylyl-adenosine in mRNA + GDP + H(+) = a 5'-end (5'-triphosphoguanosine)-adenylyl-adenylyl-cytidylyl-adenosine in mRNA + diphosphate</text>
        <dbReference type="Rhea" id="RHEA:65436"/>
        <dbReference type="Rhea" id="RHEA-COMP:16797"/>
        <dbReference type="Rhea" id="RHEA-COMP:16799"/>
        <dbReference type="ChEBI" id="CHEBI:15378"/>
        <dbReference type="ChEBI" id="CHEBI:33019"/>
        <dbReference type="ChEBI" id="CHEBI:58189"/>
        <dbReference type="ChEBI" id="CHEBI:156484"/>
        <dbReference type="ChEBI" id="CHEBI:156503"/>
        <dbReference type="EC" id="2.7.7.88"/>
    </reaction>
</comment>
<dbReference type="EC" id="2.1.1.-" evidence="21"/>
<evidence type="ECO:0000256" key="13">
    <source>
        <dbReference type="ARBA" id="ARBA00022953"/>
    </source>
</evidence>
<dbReference type="RefSeq" id="YP_010804974.1">
    <property type="nucleotide sequence ID" value="NC_077094.1"/>
</dbReference>
<dbReference type="EC" id="3.6.1.-" evidence="21"/>
<feature type="domain" description="RdRp catalytic" evidence="22">
    <location>
        <begin position="583"/>
        <end position="787"/>
    </location>
</feature>
<keyword evidence="10" id="KW-0378">Hydrolase</keyword>
<evidence type="ECO:0000259" key="23">
    <source>
        <dbReference type="PROSITE" id="PS51590"/>
    </source>
</evidence>
<comment type="catalytic activity">
    <reaction evidence="18 21">
        <text>a 5'-end (5'-triphosphoguanosine)-adenylyl-adenylyl-cytidylyl-adenosine in mRNA + S-adenosyl-L-methionine = a 5'-end (5'-triphosphoguanosine)-(2'-O-methyladenylyl)-adenylyl-cytidylyl-adenosine in mRNA + S-adenosyl-L-homocysteine + H(+)</text>
        <dbReference type="Rhea" id="RHEA:65380"/>
        <dbReference type="Rhea" id="RHEA-COMP:16797"/>
        <dbReference type="Rhea" id="RHEA-COMP:16801"/>
        <dbReference type="ChEBI" id="CHEBI:15378"/>
        <dbReference type="ChEBI" id="CHEBI:57856"/>
        <dbReference type="ChEBI" id="CHEBI:59789"/>
        <dbReference type="ChEBI" id="CHEBI:156482"/>
        <dbReference type="ChEBI" id="CHEBI:156484"/>
    </reaction>
</comment>
<evidence type="ECO:0000256" key="18">
    <source>
        <dbReference type="ARBA" id="ARBA00047332"/>
    </source>
</evidence>
<evidence type="ECO:0000256" key="19">
    <source>
        <dbReference type="ARBA" id="ARBA00047370"/>
    </source>
</evidence>
<dbReference type="GO" id="GO:0005524">
    <property type="term" value="F:ATP binding"/>
    <property type="evidence" value="ECO:0007669"/>
    <property type="project" value="UniProtKB-KW"/>
</dbReference>
<dbReference type="Pfam" id="PF14318">
    <property type="entry name" value="Mononeg_mRNAcap"/>
    <property type="match status" value="1"/>
</dbReference>
<evidence type="ECO:0000256" key="11">
    <source>
        <dbReference type="ARBA" id="ARBA00022840"/>
    </source>
</evidence>
<dbReference type="GO" id="GO:0003968">
    <property type="term" value="F:RNA-directed RNA polymerase activity"/>
    <property type="evidence" value="ECO:0007669"/>
    <property type="project" value="UniProtKB-KW"/>
</dbReference>
<evidence type="ECO:0000256" key="5">
    <source>
        <dbReference type="ARBA" id="ARBA00022664"/>
    </source>
</evidence>
<dbReference type="GeneID" id="80543815"/>
<evidence type="ECO:0000256" key="14">
    <source>
        <dbReference type="ARBA" id="ARBA00023042"/>
    </source>
</evidence>
<dbReference type="Proteomes" id="UP001162096">
    <property type="component" value="Segment"/>
</dbReference>
<evidence type="ECO:0000256" key="3">
    <source>
        <dbReference type="ARBA" id="ARBA00022484"/>
    </source>
</evidence>
<accession>A0A8E8FV97</accession>
<evidence type="ECO:0000256" key="17">
    <source>
        <dbReference type="ARBA" id="ARBA00024499"/>
    </source>
</evidence>
<evidence type="ECO:0000256" key="20">
    <source>
        <dbReference type="ARBA" id="ARBA00048548"/>
    </source>
</evidence>
<keyword evidence="3 21" id="KW-0696">RNA-directed RNA polymerase</keyword>
<dbReference type="InterPro" id="IPR025786">
    <property type="entry name" value="Mononega_L_MeTrfase"/>
</dbReference>
<dbReference type="KEGG" id="vg:80543815"/>
<comment type="catalytic activity">
    <reaction evidence="21">
        <text>RNA(n) + a ribonucleoside 5'-triphosphate = RNA(n+1) + diphosphate</text>
        <dbReference type="Rhea" id="RHEA:21248"/>
        <dbReference type="Rhea" id="RHEA-COMP:14527"/>
        <dbReference type="Rhea" id="RHEA-COMP:17342"/>
        <dbReference type="ChEBI" id="CHEBI:33019"/>
        <dbReference type="ChEBI" id="CHEBI:61557"/>
        <dbReference type="ChEBI" id="CHEBI:140395"/>
        <dbReference type="EC" id="2.7.7.48"/>
    </reaction>
</comment>
<dbReference type="InterPro" id="IPR016269">
    <property type="entry name" value="RNA-dir_pol_paramyxovirus"/>
</dbReference>
<evidence type="ECO:0000256" key="6">
    <source>
        <dbReference type="ARBA" id="ARBA00022679"/>
    </source>
</evidence>
<evidence type="ECO:0000256" key="7">
    <source>
        <dbReference type="ARBA" id="ARBA00022691"/>
    </source>
</evidence>
<comment type="catalytic activity">
    <reaction evidence="17 21">
        <text>a 5'-end (5'-triphosphoguanosine)-(2'-O-methyladenylyl)-adenylyl-cytidylyl-adenosine in mRNA + S-adenosyl-L-methionine = a 5'-end (N(7)-methyl 5'-triphosphoguanosine)-(2'-O-methyladenylyl)-adenylyl-cytidylyl-adenosine in mRNA + S-adenosyl-L-homocysteine</text>
        <dbReference type="Rhea" id="RHEA:65440"/>
        <dbReference type="Rhea" id="RHEA-COMP:16798"/>
        <dbReference type="Rhea" id="RHEA-COMP:16801"/>
        <dbReference type="ChEBI" id="CHEBI:57856"/>
        <dbReference type="ChEBI" id="CHEBI:59789"/>
        <dbReference type="ChEBI" id="CHEBI:156482"/>
        <dbReference type="ChEBI" id="CHEBI:156483"/>
    </reaction>
</comment>
<keyword evidence="8 21" id="KW-0548">Nucleotidyltransferase</keyword>
<dbReference type="InterPro" id="IPR039530">
    <property type="entry name" value="L_methyltransferase_rhabdo"/>
</dbReference>
<dbReference type="PIRSF" id="PIRSF000830">
    <property type="entry name" value="RNA_pol_ParamyxoV"/>
    <property type="match status" value="1"/>
</dbReference>
<keyword evidence="13 21" id="KW-0693">Viral RNA replication</keyword>
<evidence type="ECO:0000313" key="25">
    <source>
        <dbReference type="Proteomes" id="UP001162096"/>
    </source>
</evidence>
<keyword evidence="15" id="KW-0511">Multifunctional enzyme</keyword>
<protein>
    <recommendedName>
        <fullName evidence="21">RNA-directed RNA polymerase L</fullName>
        <shortName evidence="21">Protein L</shortName>
    </recommendedName>
    <alternativeName>
        <fullName evidence="21">Large structural protein</fullName>
    </alternativeName>
    <alternativeName>
        <fullName evidence="21">Replicase</fullName>
    </alternativeName>
    <alternativeName>
        <fullName evidence="21">Transcriptase</fullName>
    </alternativeName>
    <domain>
        <recommendedName>
            <fullName evidence="21">RNA-directed RNA polymerase</fullName>
            <ecNumber evidence="21">2.7.7.48</ecNumber>
        </recommendedName>
    </domain>
    <domain>
        <recommendedName>
            <fullName evidence="21">GTP phosphohydrolase</fullName>
            <ecNumber evidence="21">3.6.1.-</ecNumber>
        </recommendedName>
    </domain>
    <domain>
        <recommendedName>
            <fullName evidence="21">GDP polyribonucleotidyltransferase</fullName>
            <ecNumber evidence="21">2.7.7.88</ecNumber>
        </recommendedName>
        <alternativeName>
            <fullName evidence="21">PRNTase</fullName>
        </alternativeName>
    </domain>
    <domain>
        <recommendedName>
            <fullName evidence="21">mRNA (nucleoside-2'-O-)-methyltransferase</fullName>
            <shortName evidence="21">N1-2'-O-MTase</shortName>
            <ecNumber evidence="21">2.1.1.-</ecNumber>
        </recommendedName>
    </domain>
    <domain>
        <recommendedName>
            <fullName evidence="21">mRNA (guanine-N(7)-)-methyltransferase</fullName>
            <shortName evidence="21">G-N7-MTase</shortName>
        </recommendedName>
    </domain>
</protein>
<comment type="subcellular location">
    <subcellularLocation>
        <location evidence="21">Virion</location>
    </subcellularLocation>
    <subcellularLocation>
        <location evidence="21">Host cytoplasm</location>
    </subcellularLocation>
</comment>
<dbReference type="PROSITE" id="PS51590">
    <property type="entry name" value="SAM_MT_MNV_L"/>
    <property type="match status" value="1"/>
</dbReference>
<dbReference type="Pfam" id="PF14314">
    <property type="entry name" value="Methyltrans_Mon_2nd"/>
    <property type="match status" value="1"/>
</dbReference>
<dbReference type="EC" id="2.7.7.88" evidence="21"/>
<dbReference type="InterPro" id="IPR026890">
    <property type="entry name" value="Mononeg_mRNAcap"/>
</dbReference>
<keyword evidence="6 21" id="KW-0808">Transferase</keyword>
<dbReference type="InterPro" id="IPR014023">
    <property type="entry name" value="Mononeg_RNA_pol_cat"/>
</dbReference>
<evidence type="ECO:0000259" key="22">
    <source>
        <dbReference type="PROSITE" id="PS50526"/>
    </source>
</evidence>
<organism evidence="24 25">
    <name type="scientific">Bemisia tabaci arlivirus 1</name>
    <dbReference type="NCBI Taxonomy" id="2840017"/>
    <lineage>
        <taxon>Viruses</taxon>
        <taxon>Riboviria</taxon>
        <taxon>Orthornavirae</taxon>
        <taxon>Negarnaviricota</taxon>
        <taxon>Haploviricotina</taxon>
        <taxon>Monjiviricetes</taxon>
        <taxon>Mononegavirales</taxon>
        <taxon>Lispiviridae</taxon>
        <taxon>Aleyavirus</taxon>
        <taxon>Aleyavirus fuyangense</taxon>
    </lineage>
</organism>
<evidence type="ECO:0000256" key="1">
    <source>
        <dbReference type="ARBA" id="ARBA00003132"/>
    </source>
</evidence>
<evidence type="ECO:0000256" key="10">
    <source>
        <dbReference type="ARBA" id="ARBA00022801"/>
    </source>
</evidence>
<evidence type="ECO:0000256" key="16">
    <source>
        <dbReference type="ARBA" id="ARBA00024494"/>
    </source>
</evidence>
<reference evidence="24" key="2">
    <citation type="journal article" date="2021" name="NPJ Biofilms Microbiomes">
        <title>Diversity and infectivity of the RNA virome among different cryptic species of an agriculturally important insect vector: whitefly Bemisia tabaci.</title>
        <authorList>
            <person name="Huang H.J."/>
            <person name="Ye Z.X."/>
            <person name="Wang X."/>
            <person name="Yan X.T."/>
            <person name="Zhang Y."/>
            <person name="He Y.J."/>
            <person name="Qi Y.H."/>
            <person name="Zhang X.D."/>
            <person name="Zhuo J.C."/>
            <person name="Lu G."/>
            <person name="Lu J.B."/>
            <person name="Mao Q.Z."/>
            <person name="Sun Z.T."/>
            <person name="Yan F."/>
            <person name="Chen J.P."/>
            <person name="Zhang C.X."/>
            <person name="Li J.M."/>
        </authorList>
    </citation>
    <scope>NUCLEOTIDE SEQUENCE</scope>
    <source>
        <strain evidence="24">ZJU-Q2</strain>
    </source>
</reference>